<protein>
    <submittedName>
        <fullName evidence="1">Uncharacterized protein</fullName>
    </submittedName>
</protein>
<proteinExistence type="predicted"/>
<name>A0A0G0HWE6_9BACT</name>
<organism evidence="1 2">
    <name type="scientific">Candidatus Yanofskybacteria bacterium GW2011_GWC2_37_9</name>
    <dbReference type="NCBI Taxonomy" id="1619028"/>
    <lineage>
        <taxon>Bacteria</taxon>
        <taxon>Candidatus Yanofskyibacteriota</taxon>
    </lineage>
</organism>
<comment type="caution">
    <text evidence="1">The sequence shown here is derived from an EMBL/GenBank/DDBJ whole genome shotgun (WGS) entry which is preliminary data.</text>
</comment>
<evidence type="ECO:0000313" key="1">
    <source>
        <dbReference type="EMBL" id="KKQ47478.1"/>
    </source>
</evidence>
<dbReference type="Proteomes" id="UP000034430">
    <property type="component" value="Unassembled WGS sequence"/>
</dbReference>
<dbReference type="EMBL" id="LBTU01000009">
    <property type="protein sequence ID" value="KKQ47478.1"/>
    <property type="molecule type" value="Genomic_DNA"/>
</dbReference>
<reference evidence="1 2" key="1">
    <citation type="journal article" date="2015" name="Nature">
        <title>rRNA introns, odd ribosomes, and small enigmatic genomes across a large radiation of phyla.</title>
        <authorList>
            <person name="Brown C.T."/>
            <person name="Hug L.A."/>
            <person name="Thomas B.C."/>
            <person name="Sharon I."/>
            <person name="Castelle C.J."/>
            <person name="Singh A."/>
            <person name="Wilkins M.J."/>
            <person name="Williams K.H."/>
            <person name="Banfield J.F."/>
        </authorList>
    </citation>
    <scope>NUCLEOTIDE SEQUENCE [LARGE SCALE GENOMIC DNA]</scope>
</reference>
<gene>
    <name evidence="1" type="ORF">US65_C0009G0011</name>
</gene>
<accession>A0A0G0HWE6</accession>
<evidence type="ECO:0000313" key="2">
    <source>
        <dbReference type="Proteomes" id="UP000034430"/>
    </source>
</evidence>
<sequence length="78" mass="9362">MERLDNTPDLPENIEIKIGLKVIVESFLYEVESKKADGRWLLFREGPNKQLVPRLHITLTEEAIRYWLKKAQKELRKW</sequence>
<dbReference type="AlphaFoldDB" id="A0A0G0HWE6"/>